<accession>A0A382F3X9</accession>
<dbReference type="AlphaFoldDB" id="A0A382F3X9"/>
<organism evidence="1">
    <name type="scientific">marine metagenome</name>
    <dbReference type="NCBI Taxonomy" id="408172"/>
    <lineage>
        <taxon>unclassified sequences</taxon>
        <taxon>metagenomes</taxon>
        <taxon>ecological metagenomes</taxon>
    </lineage>
</organism>
<dbReference type="EMBL" id="UINC01047493">
    <property type="protein sequence ID" value="SVB56831.1"/>
    <property type="molecule type" value="Genomic_DNA"/>
</dbReference>
<evidence type="ECO:0000313" key="1">
    <source>
        <dbReference type="EMBL" id="SVB56831.1"/>
    </source>
</evidence>
<protein>
    <submittedName>
        <fullName evidence="1">Uncharacterized protein</fullName>
    </submittedName>
</protein>
<feature type="non-terminal residue" evidence="1">
    <location>
        <position position="1"/>
    </location>
</feature>
<sequence>VATYISEILIKSCLLFDTRIETCEEVTSALTLPALGNRCLAGLRYRTHGNLFSCLPLDLTRADRTIPPTEVEIHSRGSYLHLNILSTPTYNHSGPQAL</sequence>
<name>A0A382F3X9_9ZZZZ</name>
<proteinExistence type="predicted"/>
<reference evidence="1" key="1">
    <citation type="submission" date="2018-05" db="EMBL/GenBank/DDBJ databases">
        <authorList>
            <person name="Lanie J.A."/>
            <person name="Ng W.-L."/>
            <person name="Kazmierczak K.M."/>
            <person name="Andrzejewski T.M."/>
            <person name="Davidsen T.M."/>
            <person name="Wayne K.J."/>
            <person name="Tettelin H."/>
            <person name="Glass J.I."/>
            <person name="Rusch D."/>
            <person name="Podicherti R."/>
            <person name="Tsui H.-C.T."/>
            <person name="Winkler M.E."/>
        </authorList>
    </citation>
    <scope>NUCLEOTIDE SEQUENCE</scope>
</reference>
<gene>
    <name evidence="1" type="ORF">METZ01_LOCUS209685</name>
</gene>